<dbReference type="EMBL" id="AOSK01000068">
    <property type="protein sequence ID" value="EYD75677.1"/>
    <property type="molecule type" value="Genomic_DNA"/>
</dbReference>
<proteinExistence type="predicted"/>
<dbReference type="Proteomes" id="UP000019666">
    <property type="component" value="Unassembled WGS sequence"/>
</dbReference>
<organism evidence="1 2">
    <name type="scientific">Rubellimicrobium mesophilum DSM 19309</name>
    <dbReference type="NCBI Taxonomy" id="442562"/>
    <lineage>
        <taxon>Bacteria</taxon>
        <taxon>Pseudomonadati</taxon>
        <taxon>Pseudomonadota</taxon>
        <taxon>Alphaproteobacteria</taxon>
        <taxon>Rhodobacterales</taxon>
        <taxon>Roseobacteraceae</taxon>
        <taxon>Rubellimicrobium</taxon>
    </lineage>
</organism>
<dbReference type="HOGENOM" id="CLU_2791400_0_0_5"/>
<dbReference type="STRING" id="442562.Rumeso_02764"/>
<reference evidence="1 2" key="1">
    <citation type="submission" date="2013-02" db="EMBL/GenBank/DDBJ databases">
        <authorList>
            <person name="Fiebig A."/>
            <person name="Goeker M."/>
            <person name="Klenk H.-P.P."/>
        </authorList>
    </citation>
    <scope>NUCLEOTIDE SEQUENCE [LARGE SCALE GENOMIC DNA]</scope>
    <source>
        <strain evidence="1 2">DSM 19309</strain>
    </source>
</reference>
<evidence type="ECO:0000313" key="2">
    <source>
        <dbReference type="Proteomes" id="UP000019666"/>
    </source>
</evidence>
<evidence type="ECO:0000313" key="1">
    <source>
        <dbReference type="EMBL" id="EYD75677.1"/>
    </source>
</evidence>
<comment type="caution">
    <text evidence="1">The sequence shown here is derived from an EMBL/GenBank/DDBJ whole genome shotgun (WGS) entry which is preliminary data.</text>
</comment>
<dbReference type="AlphaFoldDB" id="A0A017HMF2"/>
<accession>A0A017HMF2</accession>
<gene>
    <name evidence="1" type="ORF">Rumeso_02764</name>
</gene>
<sequence>MTTLTASRFLVDGLSPRPSAFERRDGLRALLRRLAAIAQSDTARRSVADLPAHLRRDIGLGDIHVLDL</sequence>
<dbReference type="RefSeq" id="WP_037279274.1">
    <property type="nucleotide sequence ID" value="NZ_KK088560.1"/>
</dbReference>
<protein>
    <recommendedName>
        <fullName evidence="3">DUF1127 domain-containing protein</fullName>
    </recommendedName>
</protein>
<keyword evidence="2" id="KW-1185">Reference proteome</keyword>
<evidence type="ECO:0008006" key="3">
    <source>
        <dbReference type="Google" id="ProtNLM"/>
    </source>
</evidence>
<name>A0A017HMF2_9RHOB</name>